<dbReference type="Proteomes" id="UP001489902">
    <property type="component" value="Chromosome 5"/>
</dbReference>
<sequence>MSFWIPKFHDTAKMSLTFRHITLRQGEKHHEDLIALRTRALKYASPDDIRIFSICVDLPPQEAREIEALQDAFEESKSSFGTYKITSLHNTENHDDDDTSNSGFGQGELAGNAITWLRLREVNYQRPDPPIQDDVDTTRSHTATDHEGDVAMKEEDSDDRGSGTSTSDARDDPDYQNWIDENTQNGAVKPLNPDDREDCQSEASTTDASNFVDYQNWMFENSDGNHSIPIDPCLEDTPMPNAPYSSLDDSSTNEIDVSDVLKKWLCDAPGTTIITEELSMAASTQDTDTVLVKGVQHSPISGDETNESDPSYSFDIFEDGEDEAKSLGHLTNEDTASSPIQLCSTTTQSHSNDGRDTGDAWKDDSSSEFSLDTDSDTDTETTNTLLHPHKDYWPEKLKRKLDEAEAKYEDYVSQRKIFERNIASKVERTGKIDDNALHDFVRNNVAYPPKVGVRELLELKDCIEDVADFNYNGKRNLNEINREAQKRRALRYEPPGSTKRFRSKCLGSSLRYVIGIDQDWGDEDN</sequence>
<evidence type="ECO:0000256" key="1">
    <source>
        <dbReference type="SAM" id="MobiDB-lite"/>
    </source>
</evidence>
<feature type="compositionally biased region" description="Polar residues" evidence="1">
    <location>
        <begin position="333"/>
        <end position="351"/>
    </location>
</feature>
<keyword evidence="3" id="KW-1185">Reference proteome</keyword>
<evidence type="ECO:0000313" key="2">
    <source>
        <dbReference type="EMBL" id="WZH47607.1"/>
    </source>
</evidence>
<organism evidence="2 3">
    <name type="scientific">Fusarium acuminatum</name>
    <dbReference type="NCBI Taxonomy" id="5515"/>
    <lineage>
        <taxon>Eukaryota</taxon>
        <taxon>Fungi</taxon>
        <taxon>Dikarya</taxon>
        <taxon>Ascomycota</taxon>
        <taxon>Pezizomycotina</taxon>
        <taxon>Sordariomycetes</taxon>
        <taxon>Hypocreomycetidae</taxon>
        <taxon>Hypocreales</taxon>
        <taxon>Nectriaceae</taxon>
        <taxon>Fusarium</taxon>
        <taxon>Fusarium tricinctum species complex</taxon>
    </lineage>
</organism>
<evidence type="ECO:0000313" key="3">
    <source>
        <dbReference type="Proteomes" id="UP001489902"/>
    </source>
</evidence>
<feature type="compositionally biased region" description="Basic and acidic residues" evidence="1">
    <location>
        <begin position="352"/>
        <end position="365"/>
    </location>
</feature>
<feature type="compositionally biased region" description="Basic and acidic residues" evidence="1">
    <location>
        <begin position="136"/>
        <end position="154"/>
    </location>
</feature>
<reference evidence="2 3" key="1">
    <citation type="submission" date="2024-04" db="EMBL/GenBank/DDBJ databases">
        <title>Complete genome sequence of Fusarium acuminatum.</title>
        <authorList>
            <person name="Lan B."/>
        </authorList>
    </citation>
    <scope>NUCLEOTIDE SEQUENCE [LARGE SCALE GENOMIC DNA]</scope>
    <source>
        <strain evidence="2">1A</strain>
    </source>
</reference>
<dbReference type="EMBL" id="CP151264">
    <property type="protein sequence ID" value="WZH47607.1"/>
    <property type="molecule type" value="Genomic_DNA"/>
</dbReference>
<feature type="region of interest" description="Disordered" evidence="1">
    <location>
        <begin position="126"/>
        <end position="207"/>
    </location>
</feature>
<protein>
    <submittedName>
        <fullName evidence="2">Uncharacterized protein</fullName>
    </submittedName>
</protein>
<gene>
    <name evidence="2" type="ORF">QYS62_008763</name>
</gene>
<name>A0ABZ2X3F2_9HYPO</name>
<feature type="region of interest" description="Disordered" evidence="1">
    <location>
        <begin position="332"/>
        <end position="383"/>
    </location>
</feature>
<proteinExistence type="predicted"/>
<accession>A0ABZ2X3F2</accession>